<dbReference type="PANTHER" id="PTHR30543:SF21">
    <property type="entry name" value="NAD(P)H-DEPENDENT FMN REDUCTASE LOT6"/>
    <property type="match status" value="1"/>
</dbReference>
<dbReference type="Gene3D" id="3.40.50.360">
    <property type="match status" value="1"/>
</dbReference>
<dbReference type="EMBL" id="JAVRHZ010000001">
    <property type="protein sequence ID" value="MDT0555031.1"/>
    <property type="molecule type" value="Genomic_DNA"/>
</dbReference>
<organism evidence="2 3">
    <name type="scientific">Patiriisocius hiemis</name>
    <dbReference type="NCBI Taxonomy" id="3075604"/>
    <lineage>
        <taxon>Bacteria</taxon>
        <taxon>Pseudomonadati</taxon>
        <taxon>Bacteroidota</taxon>
        <taxon>Flavobacteriia</taxon>
        <taxon>Flavobacteriales</taxon>
        <taxon>Flavobacteriaceae</taxon>
        <taxon>Patiriisocius</taxon>
    </lineage>
</organism>
<sequence>MKKIIAFAGSNSSTSINHAFVSFAASCVSQCEVKIIKLVDYSLPMFSEDIEKEKGYSVELMMLNNELKAADGVLLSVNEHNGTVSAFFKNVLDWLSRLDRNFLDGKKVMLMSTSNGKRGAASALEYTKGSLPRFGAEIIESFAFPSFSENFSKEENKITNELLHLGFMEVLQNFEHQLLK</sequence>
<comment type="caution">
    <text evidence="2">The sequence shown here is derived from an EMBL/GenBank/DDBJ whole genome shotgun (WGS) entry which is preliminary data.</text>
</comment>
<accession>A0ABU2YA22</accession>
<evidence type="ECO:0000313" key="3">
    <source>
        <dbReference type="Proteomes" id="UP001254488"/>
    </source>
</evidence>
<dbReference type="GO" id="GO:0016491">
    <property type="term" value="F:oxidoreductase activity"/>
    <property type="evidence" value="ECO:0007669"/>
    <property type="project" value="UniProtKB-KW"/>
</dbReference>
<dbReference type="Pfam" id="PF03358">
    <property type="entry name" value="FMN_red"/>
    <property type="match status" value="1"/>
</dbReference>
<dbReference type="InterPro" id="IPR029039">
    <property type="entry name" value="Flavoprotein-like_sf"/>
</dbReference>
<dbReference type="RefSeq" id="WP_311331984.1">
    <property type="nucleotide sequence ID" value="NZ_JAVRHZ010000001.1"/>
</dbReference>
<reference evidence="2 3" key="1">
    <citation type="submission" date="2023-09" db="EMBL/GenBank/DDBJ databases">
        <authorList>
            <person name="Rey-Velasco X."/>
        </authorList>
    </citation>
    <scope>NUCLEOTIDE SEQUENCE [LARGE SCALE GENOMIC DNA]</scope>
    <source>
        <strain evidence="2 3">W242</strain>
    </source>
</reference>
<dbReference type="SUPFAM" id="SSF52218">
    <property type="entry name" value="Flavoproteins"/>
    <property type="match status" value="1"/>
</dbReference>
<proteinExistence type="predicted"/>
<protein>
    <submittedName>
        <fullName evidence="2">NAD(P)H-dependent oxidoreductase</fullName>
        <ecNumber evidence="2">1.-.-.-</ecNumber>
    </submittedName>
</protein>
<dbReference type="Proteomes" id="UP001254488">
    <property type="component" value="Unassembled WGS sequence"/>
</dbReference>
<dbReference type="EC" id="1.-.-.-" evidence="2"/>
<feature type="domain" description="NADPH-dependent FMN reductase-like" evidence="1">
    <location>
        <begin position="3"/>
        <end position="142"/>
    </location>
</feature>
<evidence type="ECO:0000259" key="1">
    <source>
        <dbReference type="Pfam" id="PF03358"/>
    </source>
</evidence>
<dbReference type="InterPro" id="IPR050712">
    <property type="entry name" value="NAD(P)H-dep_reductase"/>
</dbReference>
<gene>
    <name evidence="2" type="ORF">RM538_03385</name>
</gene>
<name>A0ABU2YA22_9FLAO</name>
<evidence type="ECO:0000313" key="2">
    <source>
        <dbReference type="EMBL" id="MDT0555031.1"/>
    </source>
</evidence>
<keyword evidence="2" id="KW-0560">Oxidoreductase</keyword>
<dbReference type="PROSITE" id="PS51257">
    <property type="entry name" value="PROKAR_LIPOPROTEIN"/>
    <property type="match status" value="1"/>
</dbReference>
<dbReference type="InterPro" id="IPR005025">
    <property type="entry name" value="FMN_Rdtase-like_dom"/>
</dbReference>
<dbReference type="PANTHER" id="PTHR30543">
    <property type="entry name" value="CHROMATE REDUCTASE"/>
    <property type="match status" value="1"/>
</dbReference>
<keyword evidence="3" id="KW-1185">Reference proteome</keyword>